<dbReference type="AlphaFoldDB" id="A0A1L7XEW8"/>
<evidence type="ECO:0000313" key="2">
    <source>
        <dbReference type="EMBL" id="CZR63516.1"/>
    </source>
</evidence>
<organism evidence="2 3">
    <name type="scientific">Phialocephala subalpina</name>
    <dbReference type="NCBI Taxonomy" id="576137"/>
    <lineage>
        <taxon>Eukaryota</taxon>
        <taxon>Fungi</taxon>
        <taxon>Dikarya</taxon>
        <taxon>Ascomycota</taxon>
        <taxon>Pezizomycotina</taxon>
        <taxon>Leotiomycetes</taxon>
        <taxon>Helotiales</taxon>
        <taxon>Mollisiaceae</taxon>
        <taxon>Phialocephala</taxon>
        <taxon>Phialocephala fortinii species complex</taxon>
    </lineage>
</organism>
<protein>
    <submittedName>
        <fullName evidence="2">Uncharacterized protein</fullName>
    </submittedName>
</protein>
<name>A0A1L7XEW8_9HELO</name>
<keyword evidence="3" id="KW-1185">Reference proteome</keyword>
<proteinExistence type="predicted"/>
<feature type="compositionally biased region" description="Polar residues" evidence="1">
    <location>
        <begin position="321"/>
        <end position="336"/>
    </location>
</feature>
<accession>A0A1L7XEW8</accession>
<dbReference type="OrthoDB" id="4354287at2759"/>
<gene>
    <name evidence="2" type="ORF">PAC_13413</name>
</gene>
<dbReference type="STRING" id="576137.A0A1L7XEW8"/>
<dbReference type="Proteomes" id="UP000184330">
    <property type="component" value="Unassembled WGS sequence"/>
</dbReference>
<evidence type="ECO:0000256" key="1">
    <source>
        <dbReference type="SAM" id="MobiDB-lite"/>
    </source>
</evidence>
<feature type="region of interest" description="Disordered" evidence="1">
    <location>
        <begin position="317"/>
        <end position="336"/>
    </location>
</feature>
<sequence>MSEFIFALGPNDRYFLCDGWNPNNLPQSLNSKLDVLINTQSDLQSLKWLSCAFGPGESYILTMKQGNRFIIHHDGIPQKLVNWLFEPKSGAYLRDVASLKVTLGENGAFFAMDKNRYRWDGLPEELEEFIQSGFSSKPAGMDMPRLVALGKHKTFAVITAQGRTLYSARPKLADAFDVIMSTGQGGRNILSISMDAFNDESEFFITLDNAIISHLHHTGGSRLDLASDTRAIINFLDFRKKEKQAAAQKQTASRGGQAAAEQLTLASLSIKPNATGQGEDWSGLDYLESLGRQNSSTPSSQGLRNWDAVENNRYTAPNYLSAPSQPLTSARSHPNLRNPNDAMQMAGEQVLRQQQQALYMSQRLANSQAALAAQLTINRSTERGAAAVLSAIW</sequence>
<reference evidence="2 3" key="1">
    <citation type="submission" date="2016-03" db="EMBL/GenBank/DDBJ databases">
        <authorList>
            <person name="Ploux O."/>
        </authorList>
    </citation>
    <scope>NUCLEOTIDE SEQUENCE [LARGE SCALE GENOMIC DNA]</scope>
    <source>
        <strain evidence="2 3">UAMH 11012</strain>
    </source>
</reference>
<evidence type="ECO:0000313" key="3">
    <source>
        <dbReference type="Proteomes" id="UP000184330"/>
    </source>
</evidence>
<dbReference type="EMBL" id="FJOG01000024">
    <property type="protein sequence ID" value="CZR63516.1"/>
    <property type="molecule type" value="Genomic_DNA"/>
</dbReference>